<evidence type="ECO:0000313" key="1">
    <source>
        <dbReference type="Ensembl" id="ENSSPUP00000024272.1"/>
    </source>
</evidence>
<dbReference type="InterPro" id="IPR042795">
    <property type="entry name" value="Wdr73"/>
</dbReference>
<reference evidence="1" key="1">
    <citation type="submission" date="2025-08" db="UniProtKB">
        <authorList>
            <consortium name="Ensembl"/>
        </authorList>
    </citation>
    <scope>IDENTIFICATION</scope>
</reference>
<dbReference type="Ensembl" id="ENSSPUT00000025905.1">
    <property type="protein sequence ID" value="ENSSPUP00000024272.1"/>
    <property type="gene ID" value="ENSSPUG00000018614.1"/>
</dbReference>
<protein>
    <recommendedName>
        <fullName evidence="3">WD repeat-containing protein 73</fullName>
    </recommendedName>
</protein>
<dbReference type="PANTHER" id="PTHR46947">
    <property type="entry name" value="WD REPEAT-CONTAINING PROTEIN 73"/>
    <property type="match status" value="1"/>
</dbReference>
<name>A0A8D0HSQ2_SPHPU</name>
<dbReference type="GO" id="GO:0000922">
    <property type="term" value="C:spindle pole"/>
    <property type="evidence" value="ECO:0007669"/>
    <property type="project" value="TreeGrafter"/>
</dbReference>
<dbReference type="GO" id="GO:0031122">
    <property type="term" value="P:cytoplasmic microtubule organization"/>
    <property type="evidence" value="ECO:0007669"/>
    <property type="project" value="TreeGrafter"/>
</dbReference>
<evidence type="ECO:0000313" key="2">
    <source>
        <dbReference type="Proteomes" id="UP000694392"/>
    </source>
</evidence>
<evidence type="ECO:0008006" key="3">
    <source>
        <dbReference type="Google" id="ProtNLM"/>
    </source>
</evidence>
<organism evidence="1 2">
    <name type="scientific">Sphenodon punctatus</name>
    <name type="common">Tuatara</name>
    <name type="synonym">Hatteria punctata</name>
    <dbReference type="NCBI Taxonomy" id="8508"/>
    <lineage>
        <taxon>Eukaryota</taxon>
        <taxon>Metazoa</taxon>
        <taxon>Chordata</taxon>
        <taxon>Craniata</taxon>
        <taxon>Vertebrata</taxon>
        <taxon>Euteleostomi</taxon>
        <taxon>Lepidosauria</taxon>
        <taxon>Sphenodontia</taxon>
        <taxon>Sphenodontidae</taxon>
        <taxon>Sphenodon</taxon>
    </lineage>
</organism>
<dbReference type="PANTHER" id="PTHR46947:SF1">
    <property type="entry name" value="WD REPEAT-CONTAINING PROTEIN 73"/>
    <property type="match status" value="1"/>
</dbReference>
<dbReference type="AlphaFoldDB" id="A0A8D0HSQ2"/>
<dbReference type="GO" id="GO:0005829">
    <property type="term" value="C:cytosol"/>
    <property type="evidence" value="ECO:0007669"/>
    <property type="project" value="TreeGrafter"/>
</dbReference>
<accession>A0A8D0HSQ2</accession>
<dbReference type="GeneTree" id="ENSGT00940000167954"/>
<proteinExistence type="predicted"/>
<dbReference type="Proteomes" id="UP000694392">
    <property type="component" value="Unplaced"/>
</dbReference>
<keyword evidence="2" id="KW-1185">Reference proteome</keyword>
<sequence length="143" mass="16056">MLCRGLAVSVPPPARLLWKRASPDSGFAHWLNASCFRYNDLHVFELQDPTRVIEWAGEKSICVAGYKSTRKNEILQLLLPQKLCMKENQGLCPERDFRVEHGGFSDRPVYSLKQVPETSLLVTSGPPDGTLQLWQMAAEDAGE</sequence>
<reference evidence="1" key="2">
    <citation type="submission" date="2025-09" db="UniProtKB">
        <authorList>
            <consortium name="Ensembl"/>
        </authorList>
    </citation>
    <scope>IDENTIFICATION</scope>
</reference>